<keyword evidence="5" id="KW-0012">Acyltransferase</keyword>
<dbReference type="InterPro" id="IPR002123">
    <property type="entry name" value="Plipid/glycerol_acylTrfase"/>
</dbReference>
<proteinExistence type="predicted"/>
<evidence type="ECO:0000256" key="4">
    <source>
        <dbReference type="ARBA" id="ARBA00023098"/>
    </source>
</evidence>
<evidence type="ECO:0000256" key="2">
    <source>
        <dbReference type="ARBA" id="ARBA00022516"/>
    </source>
</evidence>
<sequence>MAAGPWIADPRRLRRHARAVLAALGVGLDLPANRPLRVPGSATGTLVVANHVSWLDVVALLAVEPVVLLAKREVAEWPLVGPLTRRAGTRFIDRDAVRELSRVVEELAEFLGEGHSFAVFPQATTWCAAPGGPFRRAVFQAALDAGAPVRPVAVDYRQGGARSRAAAYVGGDTLTASLHRVATAGGL</sequence>
<reference evidence="7 8" key="1">
    <citation type="journal article" date="2016" name="Front. Microbiol.">
        <title>Comparative Genomics Analysis of Streptomyces Species Reveals Their Adaptation to the Marine Environment and Their Diversity at the Genomic Level.</title>
        <authorList>
            <person name="Tian X."/>
            <person name="Zhang Z."/>
            <person name="Yang T."/>
            <person name="Chen M."/>
            <person name="Li J."/>
            <person name="Chen F."/>
            <person name="Yang J."/>
            <person name="Li W."/>
            <person name="Zhang B."/>
            <person name="Zhang Z."/>
            <person name="Wu J."/>
            <person name="Zhang C."/>
            <person name="Long L."/>
            <person name="Xiao J."/>
        </authorList>
    </citation>
    <scope>NUCLEOTIDE SEQUENCE [LARGE SCALE GENOMIC DNA]</scope>
    <source>
        <strain evidence="7 8">SCSIO 10429</strain>
    </source>
</reference>
<dbReference type="SMART" id="SM00563">
    <property type="entry name" value="PlsC"/>
    <property type="match status" value="1"/>
</dbReference>
<evidence type="ECO:0000256" key="3">
    <source>
        <dbReference type="ARBA" id="ARBA00022679"/>
    </source>
</evidence>
<evidence type="ECO:0000259" key="6">
    <source>
        <dbReference type="SMART" id="SM00563"/>
    </source>
</evidence>
<gene>
    <name evidence="7" type="ORF">AN218_13940</name>
</gene>
<comment type="caution">
    <text evidence="7">The sequence shown here is derived from an EMBL/GenBank/DDBJ whole genome shotgun (WGS) entry which is preliminary data.</text>
</comment>
<dbReference type="PANTHER" id="PTHR10434:SF64">
    <property type="entry name" value="1-ACYL-SN-GLYCEROL-3-PHOSPHATE ACYLTRANSFERASE-RELATED"/>
    <property type="match status" value="1"/>
</dbReference>
<dbReference type="Proteomes" id="UP000176005">
    <property type="component" value="Unassembled WGS sequence"/>
</dbReference>
<dbReference type="PANTHER" id="PTHR10434">
    <property type="entry name" value="1-ACYL-SN-GLYCEROL-3-PHOSPHATE ACYLTRANSFERASE"/>
    <property type="match status" value="1"/>
</dbReference>
<evidence type="ECO:0000313" key="8">
    <source>
        <dbReference type="Proteomes" id="UP000176005"/>
    </source>
</evidence>
<evidence type="ECO:0000313" key="7">
    <source>
        <dbReference type="EMBL" id="OEV11249.1"/>
    </source>
</evidence>
<dbReference type="GO" id="GO:0006654">
    <property type="term" value="P:phosphatidic acid biosynthetic process"/>
    <property type="evidence" value="ECO:0007669"/>
    <property type="project" value="TreeGrafter"/>
</dbReference>
<dbReference type="SUPFAM" id="SSF69593">
    <property type="entry name" value="Glycerol-3-phosphate (1)-acyltransferase"/>
    <property type="match status" value="1"/>
</dbReference>
<keyword evidence="8" id="KW-1185">Reference proteome</keyword>
<organism evidence="7 8">
    <name type="scientific">Streptomyces nanshensis</name>
    <dbReference type="NCBI Taxonomy" id="518642"/>
    <lineage>
        <taxon>Bacteria</taxon>
        <taxon>Bacillati</taxon>
        <taxon>Actinomycetota</taxon>
        <taxon>Actinomycetes</taxon>
        <taxon>Kitasatosporales</taxon>
        <taxon>Streptomycetaceae</taxon>
        <taxon>Streptomyces</taxon>
    </lineage>
</organism>
<dbReference type="Pfam" id="PF01553">
    <property type="entry name" value="Acyltransferase"/>
    <property type="match status" value="1"/>
</dbReference>
<dbReference type="EMBL" id="LJGW01000237">
    <property type="protein sequence ID" value="OEV11249.1"/>
    <property type="molecule type" value="Genomic_DNA"/>
</dbReference>
<evidence type="ECO:0000256" key="1">
    <source>
        <dbReference type="ARBA" id="ARBA00005189"/>
    </source>
</evidence>
<name>A0A1E7L4Z0_9ACTN</name>
<dbReference type="PATRIC" id="fig|518642.10.peg.3012"/>
<keyword evidence="2" id="KW-0444">Lipid biosynthesis</keyword>
<dbReference type="AlphaFoldDB" id="A0A1E7L4Z0"/>
<dbReference type="RefSeq" id="WP_244900449.1">
    <property type="nucleotide sequence ID" value="NZ_LJGW01000237.1"/>
</dbReference>
<feature type="domain" description="Phospholipid/glycerol acyltransferase" evidence="6">
    <location>
        <begin position="45"/>
        <end position="157"/>
    </location>
</feature>
<accession>A0A1E7L4Z0</accession>
<feature type="non-terminal residue" evidence="7">
    <location>
        <position position="187"/>
    </location>
</feature>
<comment type="pathway">
    <text evidence="1">Lipid metabolism.</text>
</comment>
<dbReference type="CDD" id="cd07989">
    <property type="entry name" value="LPLAT_AGPAT-like"/>
    <property type="match status" value="1"/>
</dbReference>
<evidence type="ECO:0000256" key="5">
    <source>
        <dbReference type="ARBA" id="ARBA00023315"/>
    </source>
</evidence>
<dbReference type="GO" id="GO:0003841">
    <property type="term" value="F:1-acylglycerol-3-phosphate O-acyltransferase activity"/>
    <property type="evidence" value="ECO:0007669"/>
    <property type="project" value="TreeGrafter"/>
</dbReference>
<protein>
    <recommendedName>
        <fullName evidence="6">Phospholipid/glycerol acyltransferase domain-containing protein</fullName>
    </recommendedName>
</protein>
<keyword evidence="3" id="KW-0808">Transferase</keyword>
<keyword evidence="4" id="KW-0443">Lipid metabolism</keyword>